<dbReference type="AlphaFoldDB" id="A0AAD7DH73"/>
<protein>
    <submittedName>
        <fullName evidence="1">Uncharacterized protein</fullName>
    </submittedName>
</protein>
<reference evidence="1" key="1">
    <citation type="submission" date="2023-03" db="EMBL/GenBank/DDBJ databases">
        <title>Massive genome expansion in bonnet fungi (Mycena s.s.) driven by repeated elements and novel gene families across ecological guilds.</title>
        <authorList>
            <consortium name="Lawrence Berkeley National Laboratory"/>
            <person name="Harder C.B."/>
            <person name="Miyauchi S."/>
            <person name="Viragh M."/>
            <person name="Kuo A."/>
            <person name="Thoen E."/>
            <person name="Andreopoulos B."/>
            <person name="Lu D."/>
            <person name="Skrede I."/>
            <person name="Drula E."/>
            <person name="Henrissat B."/>
            <person name="Morin E."/>
            <person name="Kohler A."/>
            <person name="Barry K."/>
            <person name="LaButti K."/>
            <person name="Morin E."/>
            <person name="Salamov A."/>
            <person name="Lipzen A."/>
            <person name="Mereny Z."/>
            <person name="Hegedus B."/>
            <person name="Baldrian P."/>
            <person name="Stursova M."/>
            <person name="Weitz H."/>
            <person name="Taylor A."/>
            <person name="Grigoriev I.V."/>
            <person name="Nagy L.G."/>
            <person name="Martin F."/>
            <person name="Kauserud H."/>
        </authorList>
    </citation>
    <scope>NUCLEOTIDE SEQUENCE</scope>
    <source>
        <strain evidence="1">CBHHK067</strain>
    </source>
</reference>
<keyword evidence="2" id="KW-1185">Reference proteome</keyword>
<name>A0AAD7DH73_MYCRO</name>
<proteinExistence type="predicted"/>
<evidence type="ECO:0000313" key="2">
    <source>
        <dbReference type="Proteomes" id="UP001221757"/>
    </source>
</evidence>
<accession>A0AAD7DH73</accession>
<gene>
    <name evidence="1" type="ORF">B0H17DRAFT_1133928</name>
</gene>
<comment type="caution">
    <text evidence="1">The sequence shown here is derived from an EMBL/GenBank/DDBJ whole genome shotgun (WGS) entry which is preliminary data.</text>
</comment>
<sequence length="339" mass="37993">MSFLNAEGKLTHSPLVPLNMAQGLSEKSKKRYKEFPNLMALQGSPPSLIRSRKTAYGRTCHKAVWDLALSNKRTFDFGWLRNLYCTEDPGGVGQDYLNQERNAMKLLGHTPANDLLGILLLEDVGKDVVNESPSGHQIGSSIILREYANQRRTLVPCLPLSQCRWSLPFDVDSCVAAVKETYSFMNDIKHRPFPGPTPEKQFTIPSVQMMRDIPGHLPPAFTQIAPGEKRKYFVCPPRTCQSALWPDLEETFKRESQVHKLQSPGSALCRRASAQAEKHRFEFVGDSQIRSILINLASTLPLARFKGGIVGLSLVQNCDQQEWPVRFGLAPYVDPLNGM</sequence>
<dbReference type="EMBL" id="JARKIE010000060">
    <property type="protein sequence ID" value="KAJ7691157.1"/>
    <property type="molecule type" value="Genomic_DNA"/>
</dbReference>
<evidence type="ECO:0000313" key="1">
    <source>
        <dbReference type="EMBL" id="KAJ7691157.1"/>
    </source>
</evidence>
<organism evidence="1 2">
    <name type="scientific">Mycena rosella</name>
    <name type="common">Pink bonnet</name>
    <name type="synonym">Agaricus rosellus</name>
    <dbReference type="NCBI Taxonomy" id="1033263"/>
    <lineage>
        <taxon>Eukaryota</taxon>
        <taxon>Fungi</taxon>
        <taxon>Dikarya</taxon>
        <taxon>Basidiomycota</taxon>
        <taxon>Agaricomycotina</taxon>
        <taxon>Agaricomycetes</taxon>
        <taxon>Agaricomycetidae</taxon>
        <taxon>Agaricales</taxon>
        <taxon>Marasmiineae</taxon>
        <taxon>Mycenaceae</taxon>
        <taxon>Mycena</taxon>
    </lineage>
</organism>
<dbReference type="Proteomes" id="UP001221757">
    <property type="component" value="Unassembled WGS sequence"/>
</dbReference>